<dbReference type="EMBL" id="JAUSUP010000001">
    <property type="protein sequence ID" value="MDQ0350944.1"/>
    <property type="molecule type" value="Genomic_DNA"/>
</dbReference>
<reference evidence="2 3" key="1">
    <citation type="submission" date="2023-07" db="EMBL/GenBank/DDBJ databases">
        <title>Genomic Encyclopedia of Type Strains, Phase IV (KMG-IV): sequencing the most valuable type-strain genomes for metagenomic binning, comparative biology and taxonomic classification.</title>
        <authorList>
            <person name="Goeker M."/>
        </authorList>
    </citation>
    <scope>NUCLEOTIDE SEQUENCE [LARGE SCALE GENOMIC DNA]</scope>
    <source>
        <strain evidence="2 3">DSM 15448</strain>
    </source>
</reference>
<proteinExistence type="predicted"/>
<evidence type="ECO:0000313" key="2">
    <source>
        <dbReference type="EMBL" id="MDQ0350944.1"/>
    </source>
</evidence>
<keyword evidence="3" id="KW-1185">Reference proteome</keyword>
<dbReference type="RefSeq" id="WP_307066232.1">
    <property type="nucleotide sequence ID" value="NZ_JAUSUP010000001.1"/>
</dbReference>
<gene>
    <name evidence="2" type="ORF">J2R98_000747</name>
</gene>
<accession>A0ABU0DR69</accession>
<name>A0ABU0DR69_9BACI</name>
<feature type="chain" id="PRO_5045370540" description="DUF3221 domain-containing protein" evidence="1">
    <location>
        <begin position="20"/>
        <end position="115"/>
    </location>
</feature>
<keyword evidence="1" id="KW-0732">Signal</keyword>
<feature type="signal peptide" evidence="1">
    <location>
        <begin position="1"/>
        <end position="19"/>
    </location>
</feature>
<evidence type="ECO:0000256" key="1">
    <source>
        <dbReference type="SAM" id="SignalP"/>
    </source>
</evidence>
<organism evidence="2 3">
    <name type="scientific">Alkalibacillus filiformis</name>
    <dbReference type="NCBI Taxonomy" id="200990"/>
    <lineage>
        <taxon>Bacteria</taxon>
        <taxon>Bacillati</taxon>
        <taxon>Bacillota</taxon>
        <taxon>Bacilli</taxon>
        <taxon>Bacillales</taxon>
        <taxon>Bacillaceae</taxon>
        <taxon>Alkalibacillus</taxon>
    </lineage>
</organism>
<comment type="caution">
    <text evidence="2">The sequence shown here is derived from an EMBL/GenBank/DDBJ whole genome shotgun (WGS) entry which is preliminary data.</text>
</comment>
<protein>
    <recommendedName>
        <fullName evidence="4">DUF3221 domain-containing protein</fullName>
    </recommendedName>
</protein>
<dbReference type="Proteomes" id="UP001236723">
    <property type="component" value="Unassembled WGS sequence"/>
</dbReference>
<evidence type="ECO:0000313" key="3">
    <source>
        <dbReference type="Proteomes" id="UP001236723"/>
    </source>
</evidence>
<evidence type="ECO:0008006" key="4">
    <source>
        <dbReference type="Google" id="ProtNLM"/>
    </source>
</evidence>
<sequence>MKLKLISLLFLSISLPLSACGYSNTMESTSDTLQHSVLRGVVTDVNHTDQEIIVEGETKQVNLRVTENSEMLNRSEEAIQFEDLERGLEVSVSWMPKDSEGQNQVELEKLELVEN</sequence>